<dbReference type="EMBL" id="JBHLWK010000023">
    <property type="protein sequence ID" value="MFC0206091.1"/>
    <property type="molecule type" value="Genomic_DNA"/>
</dbReference>
<dbReference type="Proteomes" id="UP001589798">
    <property type="component" value="Unassembled WGS sequence"/>
</dbReference>
<dbReference type="RefSeq" id="WP_379556380.1">
    <property type="nucleotide sequence ID" value="NZ_JBHUKO010000002.1"/>
</dbReference>
<protein>
    <submittedName>
        <fullName evidence="8">S1/P1 nuclease</fullName>
    </submittedName>
</protein>
<evidence type="ECO:0000313" key="8">
    <source>
        <dbReference type="EMBL" id="MFC0206091.1"/>
    </source>
</evidence>
<evidence type="ECO:0000256" key="3">
    <source>
        <dbReference type="ARBA" id="ARBA00022759"/>
    </source>
</evidence>
<evidence type="ECO:0000256" key="1">
    <source>
        <dbReference type="ARBA" id="ARBA00022722"/>
    </source>
</evidence>
<evidence type="ECO:0000256" key="2">
    <source>
        <dbReference type="ARBA" id="ARBA00022723"/>
    </source>
</evidence>
<dbReference type="PANTHER" id="PTHR33146">
    <property type="entry name" value="ENDONUCLEASE 4"/>
    <property type="match status" value="1"/>
</dbReference>
<sequence>MGDRAIRRAGGLMRKLLLIVAALCALASGPALAWGGLGHRTVGAIAMANVKPATRAAIRRLLAHERELDTPACSLRTIEDAATWPDCIKGERWRWAYQNAWHYHDQPICGTFDLKQLCRDGMCATAQIARDERLLANRKLAPVLRLEALAFLVHFVGDIHQPLHVGENEDQGGNAVKADYGMAPGRNLHSIWDGVLAERAITSARPPLVRVYTAAEKARLATGGTEDWARESYEISRDFLYPLAFGGKLPCDVKEPQKVVWTNAAIEQAIPVVDERIQRAGLRLAEVLDRALG</sequence>
<dbReference type="PANTHER" id="PTHR33146:SF26">
    <property type="entry name" value="ENDONUCLEASE 4"/>
    <property type="match status" value="1"/>
</dbReference>
<evidence type="ECO:0000256" key="6">
    <source>
        <dbReference type="ARBA" id="ARBA00023180"/>
    </source>
</evidence>
<dbReference type="Pfam" id="PF02265">
    <property type="entry name" value="S1-P1_nuclease"/>
    <property type="match status" value="1"/>
</dbReference>
<dbReference type="InterPro" id="IPR008947">
    <property type="entry name" value="PLipase_C/P1_nuclease_dom_sf"/>
</dbReference>
<keyword evidence="4" id="KW-0378">Hydrolase</keyword>
<evidence type="ECO:0000256" key="5">
    <source>
        <dbReference type="ARBA" id="ARBA00023157"/>
    </source>
</evidence>
<dbReference type="InterPro" id="IPR003154">
    <property type="entry name" value="S1/P1nuclease"/>
</dbReference>
<dbReference type="Gene3D" id="1.10.575.10">
    <property type="entry name" value="P1 Nuclease"/>
    <property type="match status" value="1"/>
</dbReference>
<comment type="caution">
    <text evidence="8">The sequence shown here is derived from an EMBL/GenBank/DDBJ whole genome shotgun (WGS) entry which is preliminary data.</text>
</comment>
<keyword evidence="9" id="KW-1185">Reference proteome</keyword>
<keyword evidence="6" id="KW-0325">Glycoprotein</keyword>
<keyword evidence="7" id="KW-0732">Signal</keyword>
<keyword evidence="1" id="KW-0540">Nuclease</keyword>
<name>A0ABV6D0G2_9SPHN</name>
<dbReference type="CDD" id="cd11010">
    <property type="entry name" value="S1-P1_nuclease"/>
    <property type="match status" value="1"/>
</dbReference>
<keyword evidence="5" id="KW-1015">Disulfide bond</keyword>
<evidence type="ECO:0000256" key="7">
    <source>
        <dbReference type="SAM" id="SignalP"/>
    </source>
</evidence>
<proteinExistence type="predicted"/>
<reference evidence="8 9" key="1">
    <citation type="submission" date="2024-09" db="EMBL/GenBank/DDBJ databases">
        <authorList>
            <person name="Sun Q."/>
            <person name="Mori K."/>
        </authorList>
    </citation>
    <scope>NUCLEOTIDE SEQUENCE [LARGE SCALE GENOMIC DNA]</scope>
    <source>
        <strain evidence="8 9">CCM 7706</strain>
    </source>
</reference>
<organism evidence="8 9">
    <name type="scientific">Novosphingobium soli</name>
    <dbReference type="NCBI Taxonomy" id="574956"/>
    <lineage>
        <taxon>Bacteria</taxon>
        <taxon>Pseudomonadati</taxon>
        <taxon>Pseudomonadota</taxon>
        <taxon>Alphaproteobacteria</taxon>
        <taxon>Sphingomonadales</taxon>
        <taxon>Sphingomonadaceae</taxon>
        <taxon>Novosphingobium</taxon>
    </lineage>
</organism>
<accession>A0ABV6D0G2</accession>
<keyword evidence="3" id="KW-0255">Endonuclease</keyword>
<evidence type="ECO:0000256" key="4">
    <source>
        <dbReference type="ARBA" id="ARBA00022801"/>
    </source>
</evidence>
<evidence type="ECO:0000313" key="9">
    <source>
        <dbReference type="Proteomes" id="UP001589798"/>
    </source>
</evidence>
<gene>
    <name evidence="8" type="ORF">ACFFJC_17645</name>
</gene>
<feature type="signal peptide" evidence="7">
    <location>
        <begin position="1"/>
        <end position="33"/>
    </location>
</feature>
<dbReference type="SUPFAM" id="SSF48537">
    <property type="entry name" value="Phospholipase C/P1 nuclease"/>
    <property type="match status" value="1"/>
</dbReference>
<feature type="chain" id="PRO_5045769319" evidence="7">
    <location>
        <begin position="34"/>
        <end position="293"/>
    </location>
</feature>
<keyword evidence="2" id="KW-0479">Metal-binding</keyword>